<evidence type="ECO:0000313" key="2">
    <source>
        <dbReference type="Proteomes" id="UP001281447"/>
    </source>
</evidence>
<comment type="caution">
    <text evidence="1">The sequence shown here is derived from an EMBL/GenBank/DDBJ whole genome shotgun (WGS) entry which is preliminary data.</text>
</comment>
<keyword evidence="2" id="KW-1185">Reference proteome</keyword>
<sequence>MVRKNSIDLKELTRRVTRAEIRRLQDIARTHFYAHDVKSIILGTKSIKEFYKTIAHQHKLSDIQREALSKGLTRAMYIELIASLGKNNVQQTTTKEKTFFRIVLENADYNNIARKRRKDNLITQQKVQVKVSVQMDRDLRDAIRDYCNTNSITMSSIVREQFKKGS</sequence>
<reference evidence="1 2" key="1">
    <citation type="submission" date="2023-10" db="EMBL/GenBank/DDBJ databases">
        <title>Virgibacillus halophilus 5B73C genome.</title>
        <authorList>
            <person name="Miliotis G."/>
            <person name="Sengupta P."/>
            <person name="Hameed A."/>
            <person name="Chuvochina M."/>
            <person name="Mcdonagh F."/>
            <person name="Simpson A.C."/>
            <person name="Singh N.K."/>
            <person name="Rekha P.D."/>
            <person name="Raman K."/>
            <person name="Hugenholtz P."/>
            <person name="Venkateswaran K."/>
        </authorList>
    </citation>
    <scope>NUCLEOTIDE SEQUENCE [LARGE SCALE GENOMIC DNA]</scope>
    <source>
        <strain evidence="1 2">5B73C</strain>
    </source>
</reference>
<dbReference type="EMBL" id="JAWDIP010000003">
    <property type="protein sequence ID" value="MDY0394923.1"/>
    <property type="molecule type" value="Genomic_DNA"/>
</dbReference>
<dbReference type="Proteomes" id="UP001281447">
    <property type="component" value="Unassembled WGS sequence"/>
</dbReference>
<evidence type="ECO:0008006" key="3">
    <source>
        <dbReference type="Google" id="ProtNLM"/>
    </source>
</evidence>
<protein>
    <recommendedName>
        <fullName evidence="3">Ribbon-helix-helix protein, copG family</fullName>
    </recommendedName>
</protein>
<accession>A0ABU5C6I7</accession>
<evidence type="ECO:0000313" key="1">
    <source>
        <dbReference type="EMBL" id="MDY0394923.1"/>
    </source>
</evidence>
<name>A0ABU5C6I7_9BACI</name>
<gene>
    <name evidence="1" type="ORF">RWE15_11375</name>
</gene>
<proteinExistence type="predicted"/>
<organism evidence="1 2">
    <name type="scientific">Tigheibacillus halophilus</name>
    <dbReference type="NCBI Taxonomy" id="361280"/>
    <lineage>
        <taxon>Bacteria</taxon>
        <taxon>Bacillati</taxon>
        <taxon>Bacillota</taxon>
        <taxon>Bacilli</taxon>
        <taxon>Bacillales</taxon>
        <taxon>Bacillaceae</taxon>
        <taxon>Tigheibacillus</taxon>
    </lineage>
</organism>